<proteinExistence type="predicted"/>
<evidence type="ECO:0000313" key="2">
    <source>
        <dbReference type="Proteomes" id="UP000745577"/>
    </source>
</evidence>
<dbReference type="EMBL" id="JAGQLL010000002">
    <property type="protein sequence ID" value="MCA9379553.1"/>
    <property type="molecule type" value="Genomic_DNA"/>
</dbReference>
<dbReference type="Proteomes" id="UP000745577">
    <property type="component" value="Unassembled WGS sequence"/>
</dbReference>
<protein>
    <submittedName>
        <fullName evidence="1">Uncharacterized protein</fullName>
    </submittedName>
</protein>
<reference evidence="1" key="2">
    <citation type="journal article" date="2021" name="Microbiome">
        <title>Successional dynamics and alternative stable states in a saline activated sludge microbial community over 9 years.</title>
        <authorList>
            <person name="Wang Y."/>
            <person name="Ye J."/>
            <person name="Ju F."/>
            <person name="Liu L."/>
            <person name="Boyd J.A."/>
            <person name="Deng Y."/>
            <person name="Parks D.H."/>
            <person name="Jiang X."/>
            <person name="Yin X."/>
            <person name="Woodcroft B.J."/>
            <person name="Tyson G.W."/>
            <person name="Hugenholtz P."/>
            <person name="Polz M.F."/>
            <person name="Zhang T."/>
        </authorList>
    </citation>
    <scope>NUCLEOTIDE SEQUENCE</scope>
    <source>
        <strain evidence="1">HKST-UBA15</strain>
    </source>
</reference>
<comment type="caution">
    <text evidence="1">The sequence shown here is derived from an EMBL/GenBank/DDBJ whole genome shotgun (WGS) entry which is preliminary data.</text>
</comment>
<reference evidence="1" key="1">
    <citation type="submission" date="2020-04" db="EMBL/GenBank/DDBJ databases">
        <authorList>
            <person name="Zhang T."/>
        </authorList>
    </citation>
    <scope>NUCLEOTIDE SEQUENCE</scope>
    <source>
        <strain evidence="1">HKST-UBA15</strain>
    </source>
</reference>
<sequence length="643" mass="73508">MLLASNYFLLGDFFSRRISIGESGARSVTLHRVNSFLHNWYTRQIPKSFDDYEISDLSLINPEIVSENLSILSDYYKSTIEYYDFNFKYVNKYSKSENSSTKVSLEKNFINSKHSKKLGKKGIKSDVLLDSFSAYPVIPINKETEKINYEIFQQVYPKIKSNAEIIILSGELVWSGWLTMDIVLNTINDNKLDNKIFIIDSWGLIQQLFCTNDSKNRFIIQSYDDLIDSFTTSLFLTNKVLKTLNDVSKIKSSNYPLYANSEMIKTFPSGVTHKPDYTFHLSKKYKVLLNKTVISIGIDEITPLTIPKSILEKAELIYNFPAGSVIQKYEGENVTMMEDIGLVPSYVNQLLRLKLPKQLTLKVKDGQFVKKGDVIAERAVLKNMLREKVLSPYTGFLNSSYFDQGILLIKDLNDKKQFLSDFEGEILSIEKSETAQIAKIRANSFSIEIIYKIGNDAQGRLMRMSDVPSSIEAKILLVKPVELSEINSEFIINNNVKGVIVDSPDYTTIRRFIAKVLKNTKVTTICVLNPFSIQAKSNIIDILYLFTGNSVIISNNRLHLLIDQQQSKQILMRLKSKDTQGKNSQLKKGEHVLFFNYSHQDPYARIENVSPQELVLNTERGIVVSSFTNIIKYTSTFYDSKNK</sequence>
<organism evidence="1 2">
    <name type="scientific">Candidatus Dojkabacteria bacterium</name>
    <dbReference type="NCBI Taxonomy" id="2099670"/>
    <lineage>
        <taxon>Bacteria</taxon>
        <taxon>Candidatus Dojkabacteria</taxon>
    </lineage>
</organism>
<accession>A0A955IA94</accession>
<evidence type="ECO:0000313" key="1">
    <source>
        <dbReference type="EMBL" id="MCA9379553.1"/>
    </source>
</evidence>
<name>A0A955IA94_9BACT</name>
<gene>
    <name evidence="1" type="ORF">KC675_00045</name>
</gene>
<dbReference type="AlphaFoldDB" id="A0A955IA94"/>